<feature type="compositionally biased region" description="Basic and acidic residues" evidence="1">
    <location>
        <begin position="512"/>
        <end position="532"/>
    </location>
</feature>
<feature type="compositionally biased region" description="Low complexity" evidence="1">
    <location>
        <begin position="846"/>
        <end position="865"/>
    </location>
</feature>
<dbReference type="InterPro" id="IPR011993">
    <property type="entry name" value="PH-like_dom_sf"/>
</dbReference>
<sequence length="1871" mass="201711">MDSDHVNADAGPSRSFAPRTSLDTTPSRSTPPATPAKVKRRSWFGFASPSHLMTPSSSSGGRRKSKAEGEEVEMLDAGEVLRRSEMSARDGQHDSVGGGGGSSLRPARTSTDRPPSLQYEATGLSAAHGSQQGHKEELTIDGQVEGTVKKKSMLKRRSRQKEEFGEVVRMADLSGTSTRQDSVRKPYDPGGDPLDSSVEAPRSATFTSRTFNRTASDRDPFLSEPTDSTNHQSTGHQSTGHQSTGHQSSETLKPTSTLASLSSDRPLPPLPNGDGKLLPAVPRGIVVTPSSPSRPTRRPTAHSAGSSSSISSSTKSERRSRSASRSRGSRDSSRSRKLRTVKSFNIGLGFPAGQDADGRQLSPPPPLPSKPQSVSSPLPSRGSSPTPRIAFAEPQVDQRERKASATGEEGGANDTEKRGRVKRARSLSGLLSRPAHVDSRPNSRPTTPDLDINEEITVKASGVLGWLGVKKTVKRRPSETKLQTLDAGKAETQIPSRPHSPSVVSLGSFDRGASKESLHEMSSRPEVPRLQRPEITLQSSSKTIVVPGNNTQPRSIFRGRSSSRGPSSRGPSPTSRSVDARPAPITINPARHSTASSSRSSLRSSHADPVSPGLLSSVQWATSPTDGEETLFGPESGSNWGPGVRPWMDGTEAHRSARSSLSTSNPLGSLPEQGVPVVSAPVAATSDGSQVGRLRSWSDAPLPPQPMVRGRTDSNPHSGSNSLASNSFQDTPAMPVRPKLPGRSSSGNSALIGKVRSVFAKTTSRGRSQTLLRQRSSDVDEFGSVRSGDEWSHGSVIRPTSSFSDVSSVRRPGPGVITAENSQTLLDLSEADRHVLSLETPDRSPRTSIAAASISSVQSASTRQSGKLDAPQGRTGRARASTMFSKPPSSFGRPPSPLVVPAAATPPRRRPSVIQRLSSGVLRSGQSSPRGSLFPLPPRSSGSLSSSVPTPWGPEETPSSLASPRPSAGSVTAAMGTSSLKALAAREEGDTPDIWLERVVGRIGRNDIANVLASSGDEFYAKALNIYMRRFDFTHNALDVALRRLLMHMSLPRETQQIDRIIEAFASRYEECEPGLFSSKDNTYVLAFSMMMLHTDAFNRHNKNKMTKSDYVRNTRMDGVYPLVLEAFFDNITFTPFLFIEDDSDFARPEPLSASTFTSVSSAAIAATPKSGKIDVYNMIVNDLMGTLRVDMESDISPDNPFSCLGTRENLNTSEMHRAFAEARDLTVVPPKRKSSAASFLGTTPSKGRDGASEREMVLKVTKVGLLSRRDDTAEGGKKSMRKWKSWSVILTSSQLLFFRDPTWALTLMERINSPSADGLSGQGLLPRMSNFKPDEVFPLKDGIAVYDRSFTQAPHTFRFLMPSHRQYLLQAADEDQMNDWITLINYASAFKTANVRIRGVSMGKDRAVLAGAAAAASHKRELQSLPAMPVERGTLPRTPRKAVFGETESEDKSGSHKPRDMVQDVEPAVVPNPAKKEKKVAVDGANDVVNEGDQLEEVFDVVKAELAAGRGGATRMSSDKAATQSGPTKEHASRAESIQSQLGIYENKIRATTQALTAHMRMVRNLAILTPFQKSTRDRIAAAVPPLASKIRHVRVDLAKLNIWLGILRQDLVFEQREMARLRHVALQAAAKSLRDPLGVKGVVQEVNVDDPGVPVLALPDSISPKEQEWREDLGVDVDIGPRSSFDETGTSPGELPVIIRRSSDEPSNDRGRGQRQRPDMPRQNSAQSYRSSVSVNEDIPRCSSSFLSARDALSRPDTPQDEEGLEGGLRTLGTGTSTPILFPLSDAEDEGGLLSHGASRRRGRMGSSGAGVGYGIGEEEGETRQEQEDTEWVRTRAAGRVSLANIPHIPSRVASMRRVEGGVERSGGD</sequence>
<feature type="region of interest" description="Disordered" evidence="1">
    <location>
        <begin position="838"/>
        <end position="973"/>
    </location>
</feature>
<feature type="compositionally biased region" description="Polar residues" evidence="1">
    <location>
        <begin position="536"/>
        <end position="552"/>
    </location>
</feature>
<feature type="region of interest" description="Disordered" evidence="1">
    <location>
        <begin position="1"/>
        <end position="454"/>
    </location>
</feature>
<dbReference type="InterPro" id="IPR001849">
    <property type="entry name" value="PH_domain"/>
</dbReference>
<keyword evidence="5" id="KW-1185">Reference proteome</keyword>
<feature type="region of interest" description="Disordered" evidence="1">
    <location>
        <begin position="1677"/>
        <end position="1832"/>
    </location>
</feature>
<evidence type="ECO:0000256" key="1">
    <source>
        <dbReference type="SAM" id="MobiDB-lite"/>
    </source>
</evidence>
<feature type="compositionally biased region" description="Gly residues" evidence="1">
    <location>
        <begin position="1808"/>
        <end position="1818"/>
    </location>
</feature>
<dbReference type="EMBL" id="JAODAN010000007">
    <property type="protein sequence ID" value="KAK1923106.1"/>
    <property type="molecule type" value="Genomic_DNA"/>
</dbReference>
<reference evidence="4" key="1">
    <citation type="submission" date="2023-02" db="EMBL/GenBank/DDBJ databases">
        <title>Identification and recombinant expression of a fungal hydrolase from Papiliotrema laurentii that hydrolyzes apple cutin and clears colloidal polyester polyurethane.</title>
        <authorList>
            <consortium name="DOE Joint Genome Institute"/>
            <person name="Roman V.A."/>
            <person name="Bojanowski C."/>
            <person name="Crable B.R."/>
            <person name="Wagner D.N."/>
            <person name="Hung C.S."/>
            <person name="Nadeau L.J."/>
            <person name="Schratz L."/>
            <person name="Haridas S."/>
            <person name="Pangilinan J."/>
            <person name="Lipzen A."/>
            <person name="Na H."/>
            <person name="Yan M."/>
            <person name="Ng V."/>
            <person name="Grigoriev I.V."/>
            <person name="Spatafora J.W."/>
            <person name="Barlow D."/>
            <person name="Biffinger J."/>
            <person name="Kelley-Loughnane N."/>
            <person name="Varaljay V.A."/>
            <person name="Crookes-Goodson W.J."/>
        </authorList>
    </citation>
    <scope>NUCLEOTIDE SEQUENCE</scope>
    <source>
        <strain evidence="4">5307AH</strain>
    </source>
</reference>
<feature type="region of interest" description="Disordered" evidence="1">
    <location>
        <begin position="762"/>
        <end position="809"/>
    </location>
</feature>
<feature type="compositionally biased region" description="Polar residues" evidence="1">
    <location>
        <begin position="762"/>
        <end position="774"/>
    </location>
</feature>
<dbReference type="InterPro" id="IPR035999">
    <property type="entry name" value="Sec7_dom_sf"/>
</dbReference>
<dbReference type="InterPro" id="IPR023394">
    <property type="entry name" value="Sec7_C_sf"/>
</dbReference>
<feature type="compositionally biased region" description="Low complexity" evidence="1">
    <location>
        <begin position="370"/>
        <end position="387"/>
    </location>
</feature>
<dbReference type="PANTHER" id="PTHR10663:SF405">
    <property type="entry name" value="ARF GUANINE NUCLEOTIDE EXCHANGE FACTOR SYT1"/>
    <property type="match status" value="1"/>
</dbReference>
<dbReference type="Pfam" id="PF00169">
    <property type="entry name" value="PH"/>
    <property type="match status" value="1"/>
</dbReference>
<protein>
    <submittedName>
        <fullName evidence="4">ARF guanyl-nucleotide exchange factor</fullName>
    </submittedName>
</protein>
<feature type="compositionally biased region" description="Low complexity" evidence="1">
    <location>
        <begin position="927"/>
        <end position="947"/>
    </location>
</feature>
<dbReference type="GO" id="GO:0005085">
    <property type="term" value="F:guanyl-nucleotide exchange factor activity"/>
    <property type="evidence" value="ECO:0007669"/>
    <property type="project" value="InterPro"/>
</dbReference>
<dbReference type="PROSITE" id="PS50003">
    <property type="entry name" value="PH_DOMAIN"/>
    <property type="match status" value="1"/>
</dbReference>
<dbReference type="Pfam" id="PF01369">
    <property type="entry name" value="Sec7"/>
    <property type="match status" value="1"/>
</dbReference>
<feature type="domain" description="SEC7" evidence="3">
    <location>
        <begin position="995"/>
        <end position="1116"/>
    </location>
</feature>
<feature type="region of interest" description="Disordered" evidence="1">
    <location>
        <begin position="470"/>
        <end position="749"/>
    </location>
</feature>
<dbReference type="PANTHER" id="PTHR10663">
    <property type="entry name" value="GUANYL-NUCLEOTIDE EXCHANGE FACTOR"/>
    <property type="match status" value="1"/>
</dbReference>
<feature type="domain" description="PH" evidence="2">
    <location>
        <begin position="1260"/>
        <end position="1390"/>
    </location>
</feature>
<feature type="compositionally biased region" description="Polar residues" evidence="1">
    <location>
        <begin position="1724"/>
        <end position="1737"/>
    </location>
</feature>
<dbReference type="Proteomes" id="UP001182556">
    <property type="component" value="Unassembled WGS sequence"/>
</dbReference>
<evidence type="ECO:0000313" key="4">
    <source>
        <dbReference type="EMBL" id="KAK1923106.1"/>
    </source>
</evidence>
<feature type="compositionally biased region" description="Polar residues" evidence="1">
    <location>
        <begin position="614"/>
        <end position="625"/>
    </location>
</feature>
<dbReference type="PROSITE" id="PS50190">
    <property type="entry name" value="SEC7"/>
    <property type="match status" value="1"/>
</dbReference>
<dbReference type="GO" id="GO:0032012">
    <property type="term" value="P:regulation of ARF protein signal transduction"/>
    <property type="evidence" value="ECO:0007669"/>
    <property type="project" value="InterPro"/>
</dbReference>
<feature type="region of interest" description="Disordered" evidence="1">
    <location>
        <begin position="1511"/>
        <end position="1537"/>
    </location>
</feature>
<feature type="compositionally biased region" description="Polar residues" evidence="1">
    <location>
        <begin position="658"/>
        <end position="667"/>
    </location>
</feature>
<comment type="caution">
    <text evidence="4">The sequence shown here is derived from an EMBL/GenBank/DDBJ whole genome shotgun (WGS) entry which is preliminary data.</text>
</comment>
<feature type="compositionally biased region" description="Basic and acidic residues" evidence="1">
    <location>
        <begin position="1703"/>
        <end position="1722"/>
    </location>
</feature>
<dbReference type="SUPFAM" id="SSF50729">
    <property type="entry name" value="PH domain-like"/>
    <property type="match status" value="1"/>
</dbReference>
<dbReference type="SUPFAM" id="SSF48425">
    <property type="entry name" value="Sec7 domain"/>
    <property type="match status" value="1"/>
</dbReference>
<evidence type="ECO:0000259" key="3">
    <source>
        <dbReference type="PROSITE" id="PS50190"/>
    </source>
</evidence>
<feature type="compositionally biased region" description="Polar residues" evidence="1">
    <location>
        <begin position="713"/>
        <end position="730"/>
    </location>
</feature>
<organism evidence="4 5">
    <name type="scientific">Papiliotrema laurentii</name>
    <name type="common">Cryptococcus laurentii</name>
    <dbReference type="NCBI Taxonomy" id="5418"/>
    <lineage>
        <taxon>Eukaryota</taxon>
        <taxon>Fungi</taxon>
        <taxon>Dikarya</taxon>
        <taxon>Basidiomycota</taxon>
        <taxon>Agaricomycotina</taxon>
        <taxon>Tremellomycetes</taxon>
        <taxon>Tremellales</taxon>
        <taxon>Rhynchogastremaceae</taxon>
        <taxon>Papiliotrema</taxon>
    </lineage>
</organism>
<feature type="compositionally biased region" description="Low complexity" evidence="1">
    <location>
        <begin position="675"/>
        <end position="684"/>
    </location>
</feature>
<dbReference type="Gene3D" id="1.10.1000.11">
    <property type="entry name" value="Arf Nucleotide-binding Site Opener,domain 2"/>
    <property type="match status" value="1"/>
</dbReference>
<feature type="compositionally biased region" description="Polar residues" evidence="1">
    <location>
        <begin position="798"/>
        <end position="807"/>
    </location>
</feature>
<feature type="compositionally biased region" description="Polar residues" evidence="1">
    <location>
        <begin position="204"/>
        <end position="214"/>
    </location>
</feature>
<feature type="compositionally biased region" description="Basic residues" evidence="1">
    <location>
        <begin position="149"/>
        <end position="159"/>
    </location>
</feature>
<feature type="region of interest" description="Disordered" evidence="1">
    <location>
        <begin position="1427"/>
        <end position="1462"/>
    </location>
</feature>
<dbReference type="SMART" id="SM00222">
    <property type="entry name" value="Sec7"/>
    <property type="match status" value="1"/>
</dbReference>
<dbReference type="InterPro" id="IPR000904">
    <property type="entry name" value="Sec7_dom"/>
</dbReference>
<feature type="compositionally biased region" description="Low complexity" evidence="1">
    <location>
        <begin position="590"/>
        <end position="604"/>
    </location>
</feature>
<feature type="compositionally biased region" description="Polar residues" evidence="1">
    <location>
        <begin position="225"/>
        <end position="257"/>
    </location>
</feature>
<accession>A0AAD9D1J4</accession>
<dbReference type="Gene3D" id="2.30.29.30">
    <property type="entry name" value="Pleckstrin-homology domain (PH domain)/Phosphotyrosine-binding domain (PTB)"/>
    <property type="match status" value="1"/>
</dbReference>
<dbReference type="SMART" id="SM00233">
    <property type="entry name" value="PH"/>
    <property type="match status" value="1"/>
</dbReference>
<feature type="compositionally biased region" description="Low complexity" evidence="1">
    <location>
        <begin position="553"/>
        <end position="577"/>
    </location>
</feature>
<name>A0AAD9D1J4_PAPLA</name>
<proteinExistence type="predicted"/>
<evidence type="ECO:0000259" key="2">
    <source>
        <dbReference type="PROSITE" id="PS50003"/>
    </source>
</evidence>
<feature type="compositionally biased region" description="Basic and acidic residues" evidence="1">
    <location>
        <begin position="79"/>
        <end position="93"/>
    </location>
</feature>
<gene>
    <name evidence="4" type="ORF">DB88DRAFT_333645</name>
</gene>
<evidence type="ECO:0000313" key="5">
    <source>
        <dbReference type="Proteomes" id="UP001182556"/>
    </source>
</evidence>
<feature type="compositionally biased region" description="Basic and acidic residues" evidence="1">
    <location>
        <begin position="1451"/>
        <end position="1462"/>
    </location>
</feature>